<dbReference type="SUPFAM" id="SSF55060">
    <property type="entry name" value="GHMP Kinase, C-terminal domain"/>
    <property type="match status" value="1"/>
</dbReference>
<reference evidence="8" key="2">
    <citation type="journal article" date="2021" name="PeerJ">
        <title>Extensive microbial diversity within the chicken gut microbiome revealed by metagenomics and culture.</title>
        <authorList>
            <person name="Gilroy R."/>
            <person name="Ravi A."/>
            <person name="Getino M."/>
            <person name="Pursley I."/>
            <person name="Horton D.L."/>
            <person name="Alikhan N.F."/>
            <person name="Baker D."/>
            <person name="Gharbi K."/>
            <person name="Hall N."/>
            <person name="Watson M."/>
            <person name="Adriaenssens E.M."/>
            <person name="Foster-Nyarko E."/>
            <person name="Jarju S."/>
            <person name="Secka A."/>
            <person name="Antonio M."/>
            <person name="Oren A."/>
            <person name="Chaudhuri R.R."/>
            <person name="La Ragione R."/>
            <person name="Hildebrand F."/>
            <person name="Pallen M.J."/>
        </authorList>
    </citation>
    <scope>NUCLEOTIDE SEQUENCE</scope>
    <source>
        <strain evidence="8">CHK184-25365</strain>
    </source>
</reference>
<dbReference type="PIRSF" id="PIRSF000530">
    <property type="entry name" value="Galactokinase"/>
    <property type="match status" value="1"/>
</dbReference>
<feature type="domain" description="GHMP kinase N-terminal" evidence="6">
    <location>
        <begin position="131"/>
        <end position="219"/>
    </location>
</feature>
<dbReference type="InterPro" id="IPR014721">
    <property type="entry name" value="Ribsml_uS5_D2-typ_fold_subgr"/>
</dbReference>
<evidence type="ECO:0000313" key="9">
    <source>
        <dbReference type="Proteomes" id="UP000886749"/>
    </source>
</evidence>
<dbReference type="InterPro" id="IPR020568">
    <property type="entry name" value="Ribosomal_Su5_D2-typ_SF"/>
</dbReference>
<dbReference type="Pfam" id="PF10509">
    <property type="entry name" value="GalKase_gal_bdg"/>
    <property type="match status" value="1"/>
</dbReference>
<dbReference type="PANTHER" id="PTHR10457:SF7">
    <property type="entry name" value="GALACTOKINASE-RELATED"/>
    <property type="match status" value="1"/>
</dbReference>
<evidence type="ECO:0000259" key="6">
    <source>
        <dbReference type="Pfam" id="PF00288"/>
    </source>
</evidence>
<comment type="caution">
    <text evidence="8">The sequence shown here is derived from an EMBL/GenBank/DDBJ whole genome shotgun (WGS) entry which is preliminary data.</text>
</comment>
<dbReference type="InterPro" id="IPR019539">
    <property type="entry name" value="GalKase_N"/>
</dbReference>
<dbReference type="GO" id="GO:0005524">
    <property type="term" value="F:ATP binding"/>
    <property type="evidence" value="ECO:0007669"/>
    <property type="project" value="UniProtKB-KW"/>
</dbReference>
<evidence type="ECO:0000256" key="4">
    <source>
        <dbReference type="ARBA" id="ARBA00022777"/>
    </source>
</evidence>
<keyword evidence="4" id="KW-0418">Kinase</keyword>
<evidence type="ECO:0000256" key="3">
    <source>
        <dbReference type="ARBA" id="ARBA00022741"/>
    </source>
</evidence>
<sequence length="436" mass="47802">MELKSIAAWRAELESGNLDPALQRLYGADSFGAPKLRQRFLEALEGFEQTFPERTLTGLFSAPGRTEVGGNHTDHQLGWVLGAAVSLDVIGVVSPREDNIIRVQSQGYELEEVDLSRLELVSEEKETSQALIRGIAARFSQFGYRIGGFDAYTASAVMKGGGLSSSAAFEVLIGTVLNHLYNGGLVDPQRIAQVGQYAENEYFGKQCGLMDQMVSAVGGFVSINFGGERPQIRQIPFDFSKVHHHLCVTEVGSSHENLSEEYSAIPAEMKAVAACFGQQVLSQVSEEDFYLALPELHDRVNDRAILRAAHFFGETRRAKQEAQALENGDFDRFLELVKQSGQSSFRWLQNIFAPQDPIHQPVSLALLASEHLLGGRGACRVHGGGFAGTIQAFVPDDLLCSYVKTMEELFGPGSCHRLAIRPWGGVCLHIPGTHHR</sequence>
<keyword evidence="2" id="KW-0808">Transferase</keyword>
<dbReference type="PRINTS" id="PR00473">
    <property type="entry name" value="GALCTOKINASE"/>
</dbReference>
<dbReference type="InterPro" id="IPR006206">
    <property type="entry name" value="Mevalonate/galactokinase"/>
</dbReference>
<keyword evidence="5" id="KW-0067">ATP-binding</keyword>
<dbReference type="GO" id="GO:0006012">
    <property type="term" value="P:galactose metabolic process"/>
    <property type="evidence" value="ECO:0007669"/>
    <property type="project" value="InterPro"/>
</dbReference>
<evidence type="ECO:0000256" key="5">
    <source>
        <dbReference type="ARBA" id="ARBA00022840"/>
    </source>
</evidence>
<dbReference type="GO" id="GO:0005829">
    <property type="term" value="C:cytosol"/>
    <property type="evidence" value="ECO:0007669"/>
    <property type="project" value="TreeGrafter"/>
</dbReference>
<gene>
    <name evidence="8" type="ORF">IAB36_06990</name>
</gene>
<feature type="domain" description="Galactokinase N-terminal" evidence="7">
    <location>
        <begin position="46"/>
        <end position="95"/>
    </location>
</feature>
<dbReference type="PRINTS" id="PR00959">
    <property type="entry name" value="MEVGALKINASE"/>
</dbReference>
<dbReference type="GO" id="GO:0004335">
    <property type="term" value="F:galactokinase activity"/>
    <property type="evidence" value="ECO:0007669"/>
    <property type="project" value="InterPro"/>
</dbReference>
<dbReference type="Gene3D" id="3.30.70.890">
    <property type="entry name" value="GHMP kinase, C-terminal domain"/>
    <property type="match status" value="1"/>
</dbReference>
<dbReference type="Proteomes" id="UP000886749">
    <property type="component" value="Unassembled WGS sequence"/>
</dbReference>
<dbReference type="InterPro" id="IPR006204">
    <property type="entry name" value="GHMP_kinase_N_dom"/>
</dbReference>
<reference evidence="8" key="1">
    <citation type="submission" date="2020-10" db="EMBL/GenBank/DDBJ databases">
        <authorList>
            <person name="Gilroy R."/>
        </authorList>
    </citation>
    <scope>NUCLEOTIDE SEQUENCE</scope>
    <source>
        <strain evidence="8">CHK184-25365</strain>
    </source>
</reference>
<dbReference type="EMBL" id="DVGY01000158">
    <property type="protein sequence ID" value="HIR41554.1"/>
    <property type="molecule type" value="Genomic_DNA"/>
</dbReference>
<evidence type="ECO:0000259" key="7">
    <source>
        <dbReference type="Pfam" id="PF10509"/>
    </source>
</evidence>
<proteinExistence type="inferred from homology"/>
<dbReference type="Gene3D" id="3.30.230.10">
    <property type="match status" value="1"/>
</dbReference>
<keyword evidence="3" id="KW-0547">Nucleotide-binding</keyword>
<dbReference type="PROSITE" id="PS00627">
    <property type="entry name" value="GHMP_KINASES_ATP"/>
    <property type="match status" value="1"/>
</dbReference>
<evidence type="ECO:0000256" key="2">
    <source>
        <dbReference type="ARBA" id="ARBA00022679"/>
    </source>
</evidence>
<dbReference type="AlphaFoldDB" id="A0A9D1AK96"/>
<accession>A0A9D1AK96</accession>
<dbReference type="InterPro" id="IPR006203">
    <property type="entry name" value="GHMP_knse_ATP-bd_CS"/>
</dbReference>
<organism evidence="8 9">
    <name type="scientific">Candidatus Egerieicola pullicola</name>
    <dbReference type="NCBI Taxonomy" id="2840775"/>
    <lineage>
        <taxon>Bacteria</taxon>
        <taxon>Bacillati</taxon>
        <taxon>Bacillota</taxon>
        <taxon>Clostridia</taxon>
        <taxon>Eubacteriales</taxon>
        <taxon>Oscillospiraceae</taxon>
        <taxon>Oscillospiraceae incertae sedis</taxon>
        <taxon>Candidatus Egerieicola</taxon>
    </lineage>
</organism>
<dbReference type="SUPFAM" id="SSF54211">
    <property type="entry name" value="Ribosomal protein S5 domain 2-like"/>
    <property type="match status" value="1"/>
</dbReference>
<protein>
    <submittedName>
        <fullName evidence="8">Galactokinase</fullName>
    </submittedName>
</protein>
<comment type="similarity">
    <text evidence="1">Belongs to the GHMP kinase family. GalK subfamily.</text>
</comment>
<evidence type="ECO:0000256" key="1">
    <source>
        <dbReference type="ARBA" id="ARBA00006566"/>
    </source>
</evidence>
<dbReference type="InterPro" id="IPR036554">
    <property type="entry name" value="GHMP_kinase_C_sf"/>
</dbReference>
<name>A0A9D1AK96_9FIRM</name>
<dbReference type="Pfam" id="PF00288">
    <property type="entry name" value="GHMP_kinases_N"/>
    <property type="match status" value="1"/>
</dbReference>
<dbReference type="InterPro" id="IPR000705">
    <property type="entry name" value="Galactokinase"/>
</dbReference>
<dbReference type="PANTHER" id="PTHR10457">
    <property type="entry name" value="MEVALONATE KINASE/GALACTOKINASE"/>
    <property type="match status" value="1"/>
</dbReference>
<evidence type="ECO:0000313" key="8">
    <source>
        <dbReference type="EMBL" id="HIR41554.1"/>
    </source>
</evidence>